<feature type="signal peptide" evidence="2">
    <location>
        <begin position="1"/>
        <end position="23"/>
    </location>
</feature>
<protein>
    <submittedName>
        <fullName evidence="3">DUF2993 domain-containing protein</fullName>
    </submittedName>
</protein>
<evidence type="ECO:0000256" key="2">
    <source>
        <dbReference type="SAM" id="SignalP"/>
    </source>
</evidence>
<dbReference type="EMBL" id="QNTT01000004">
    <property type="protein sequence ID" value="RBA39844.1"/>
    <property type="molecule type" value="Genomic_DNA"/>
</dbReference>
<feature type="chain" id="PRO_5038444050" evidence="2">
    <location>
        <begin position="24"/>
        <end position="246"/>
    </location>
</feature>
<proteinExistence type="predicted"/>
<sequence>MRLPRPVVIAAVAVAVVAGSAFTVETVSASRIEADLSGRIDPGNTGAGPPSVTIGGTPGSRWSGPDTLVSATIRVEGVDRPGLGPVAVEAVATDVSVPEDPPGPLTAGEVTVSVQITGASLGPALGMRDVLVGAADDPSLAGGTETRARVTGTLEGSDVRVSAFVDLVVDDLGARLVPVAPATGPAGFPDGDGELALRRTALTLEPDVLPLGVAVETLSITGGTITAAGEGGPGTAPLDGLARTDL</sequence>
<evidence type="ECO:0000313" key="4">
    <source>
        <dbReference type="Proteomes" id="UP000252187"/>
    </source>
</evidence>
<feature type="region of interest" description="Disordered" evidence="1">
    <location>
        <begin position="37"/>
        <end position="65"/>
    </location>
</feature>
<reference evidence="3 4" key="1">
    <citation type="submission" date="2018-06" db="EMBL/GenBank/DDBJ databases">
        <title>Whole genome sequencing of four bacterial strains from South Shetland trench revealing bio-synthetic gene clusters.</title>
        <authorList>
            <person name="Abdel-Mageed W.M."/>
            <person name="Lehri B."/>
            <person name="Jarmusch S.A."/>
            <person name="Miranda K."/>
            <person name="Goodfellow M."/>
            <person name="Jaspars M."/>
            <person name="Karlyshev A.V."/>
        </authorList>
    </citation>
    <scope>NUCLEOTIDE SEQUENCE [LARGE SCALE GENOMIC DNA]</scope>
    <source>
        <strain evidence="3 4">SST1</strain>
    </source>
</reference>
<dbReference type="AlphaFoldDB" id="A0A365PDB1"/>
<name>A0A365PDB1_9ACTN</name>
<dbReference type="Pfam" id="PF11209">
    <property type="entry name" value="LmeA"/>
    <property type="match status" value="1"/>
</dbReference>
<evidence type="ECO:0000256" key="1">
    <source>
        <dbReference type="SAM" id="MobiDB-lite"/>
    </source>
</evidence>
<gene>
    <name evidence="3" type="ORF">DQ226_02905</name>
</gene>
<comment type="caution">
    <text evidence="3">The sequence shown here is derived from an EMBL/GenBank/DDBJ whole genome shotgun (WGS) entry which is preliminary data.</text>
</comment>
<evidence type="ECO:0000313" key="3">
    <source>
        <dbReference type="EMBL" id="RBA39844.1"/>
    </source>
</evidence>
<dbReference type="RefSeq" id="WP_096905968.1">
    <property type="nucleotide sequence ID" value="NZ_CANNAK010000015.1"/>
</dbReference>
<dbReference type="InterPro" id="IPR021373">
    <property type="entry name" value="DUF2993"/>
</dbReference>
<accession>A0A365PDB1</accession>
<dbReference type="Proteomes" id="UP000252187">
    <property type="component" value="Unassembled WGS sequence"/>
</dbReference>
<organism evidence="3 4">
    <name type="scientific">Dietzia maris</name>
    <dbReference type="NCBI Taxonomy" id="37915"/>
    <lineage>
        <taxon>Bacteria</taxon>
        <taxon>Bacillati</taxon>
        <taxon>Actinomycetota</taxon>
        <taxon>Actinomycetes</taxon>
        <taxon>Mycobacteriales</taxon>
        <taxon>Dietziaceae</taxon>
        <taxon>Dietzia</taxon>
    </lineage>
</organism>
<keyword evidence="2" id="KW-0732">Signal</keyword>